<dbReference type="InterPro" id="IPR003675">
    <property type="entry name" value="Rce1/LyrA-like_dom"/>
</dbReference>
<evidence type="ECO:0000313" key="4">
    <source>
        <dbReference type="Proteomes" id="UP001652442"/>
    </source>
</evidence>
<organism evidence="3 4">
    <name type="scientific">Brotonthovivens ammoniilytica</name>
    <dbReference type="NCBI Taxonomy" id="2981725"/>
    <lineage>
        <taxon>Bacteria</taxon>
        <taxon>Bacillati</taxon>
        <taxon>Bacillota</taxon>
        <taxon>Clostridia</taxon>
        <taxon>Lachnospirales</taxon>
        <taxon>Lachnospiraceae</taxon>
        <taxon>Brotonthovivens</taxon>
    </lineage>
</organism>
<keyword evidence="1" id="KW-0472">Membrane</keyword>
<keyword evidence="3" id="KW-0378">Hydrolase</keyword>
<name>A0ABT2TMY4_9FIRM</name>
<sequence>MNIKKYFNRTGVSYFAFGAIAMGLQFLISLVIGKIWPMAFIHDWLVWLISFGSMYLAAFPVCAKLMKKLPQKQLYQHDMRFKTWILLMSMIICLMFFGSIVGNIVDTVITGASGLAGGSDANDLVMGSNLGIVLLVVVVIGPIVEEILFRKILIDRLIVFGDKAAILISAIMFALFHGNFTQLFYAFGVGLMFGYVYVRTGRLKYSITMHIAVNFLGGFVPALFMKLMDLSQMQYNLYMGELGSVMNRMGVVVGLLLFELAMIGVAITGLVMLIRYRKRFAFKQGEMQLGRIEVLKNFVTHPGMILYLALCVFMFIMNLRS</sequence>
<dbReference type="RefSeq" id="WP_158426215.1">
    <property type="nucleotide sequence ID" value="NZ_JAOQJQ010000008.1"/>
</dbReference>
<keyword evidence="3" id="KW-0645">Protease</keyword>
<dbReference type="PANTHER" id="PTHR36435">
    <property type="entry name" value="SLR1288 PROTEIN"/>
    <property type="match status" value="1"/>
</dbReference>
<keyword evidence="4" id="KW-1185">Reference proteome</keyword>
<dbReference type="InterPro" id="IPR052710">
    <property type="entry name" value="CAAX_protease"/>
</dbReference>
<comment type="caution">
    <text evidence="3">The sequence shown here is derived from an EMBL/GenBank/DDBJ whole genome shotgun (WGS) entry which is preliminary data.</text>
</comment>
<feature type="transmembrane region" description="Helical" evidence="1">
    <location>
        <begin position="182"/>
        <end position="198"/>
    </location>
</feature>
<feature type="transmembrane region" description="Helical" evidence="1">
    <location>
        <begin position="157"/>
        <end position="176"/>
    </location>
</feature>
<reference evidence="3 4" key="1">
    <citation type="journal article" date="2021" name="ISME Commun">
        <title>Automated analysis of genomic sequences facilitates high-throughput and comprehensive description of bacteria.</title>
        <authorList>
            <person name="Hitch T.C.A."/>
        </authorList>
    </citation>
    <scope>NUCLEOTIDE SEQUENCE [LARGE SCALE GENOMIC DNA]</scope>
    <source>
        <strain evidence="3 4">Sanger_109</strain>
    </source>
</reference>
<feature type="transmembrane region" description="Helical" evidence="1">
    <location>
        <begin position="210"/>
        <end position="228"/>
    </location>
</feature>
<feature type="domain" description="CAAX prenyl protease 2/Lysostaphin resistance protein A-like" evidence="2">
    <location>
        <begin position="131"/>
        <end position="216"/>
    </location>
</feature>
<feature type="transmembrane region" description="Helical" evidence="1">
    <location>
        <begin position="44"/>
        <end position="63"/>
    </location>
</feature>
<protein>
    <submittedName>
        <fullName evidence="3">CPBP family intramembrane metalloprotease</fullName>
    </submittedName>
</protein>
<feature type="transmembrane region" description="Helical" evidence="1">
    <location>
        <begin position="12"/>
        <end position="32"/>
    </location>
</feature>
<dbReference type="Proteomes" id="UP001652442">
    <property type="component" value="Unassembled WGS sequence"/>
</dbReference>
<keyword evidence="3" id="KW-0482">Metalloprotease</keyword>
<feature type="transmembrane region" description="Helical" evidence="1">
    <location>
        <begin position="248"/>
        <end position="273"/>
    </location>
</feature>
<feature type="transmembrane region" description="Helical" evidence="1">
    <location>
        <begin position="125"/>
        <end position="145"/>
    </location>
</feature>
<feature type="transmembrane region" description="Helical" evidence="1">
    <location>
        <begin position="294"/>
        <end position="317"/>
    </location>
</feature>
<dbReference type="PANTHER" id="PTHR36435:SF1">
    <property type="entry name" value="CAAX AMINO TERMINAL PROTEASE FAMILY PROTEIN"/>
    <property type="match status" value="1"/>
</dbReference>
<gene>
    <name evidence="3" type="ORF">OCV88_14810</name>
</gene>
<evidence type="ECO:0000313" key="3">
    <source>
        <dbReference type="EMBL" id="MCU6763579.1"/>
    </source>
</evidence>
<dbReference type="EMBL" id="JAOQJQ010000008">
    <property type="protein sequence ID" value="MCU6763579.1"/>
    <property type="molecule type" value="Genomic_DNA"/>
</dbReference>
<dbReference type="GO" id="GO:0008237">
    <property type="term" value="F:metallopeptidase activity"/>
    <property type="evidence" value="ECO:0007669"/>
    <property type="project" value="UniProtKB-KW"/>
</dbReference>
<keyword evidence="1" id="KW-1133">Transmembrane helix</keyword>
<evidence type="ECO:0000256" key="1">
    <source>
        <dbReference type="SAM" id="Phobius"/>
    </source>
</evidence>
<dbReference type="Pfam" id="PF02517">
    <property type="entry name" value="Rce1-like"/>
    <property type="match status" value="1"/>
</dbReference>
<feature type="transmembrane region" description="Helical" evidence="1">
    <location>
        <begin position="84"/>
        <end position="105"/>
    </location>
</feature>
<accession>A0ABT2TMY4</accession>
<keyword evidence="1" id="KW-0812">Transmembrane</keyword>
<evidence type="ECO:0000259" key="2">
    <source>
        <dbReference type="Pfam" id="PF02517"/>
    </source>
</evidence>
<proteinExistence type="predicted"/>